<evidence type="ECO:0000313" key="2">
    <source>
        <dbReference type="EMBL" id="MBD3324912.1"/>
    </source>
</evidence>
<reference evidence="2" key="1">
    <citation type="submission" date="2019-11" db="EMBL/GenBank/DDBJ databases">
        <title>Microbial mats filling the niche in hypersaline microbial mats.</title>
        <authorList>
            <person name="Wong H.L."/>
            <person name="Macleod F.I."/>
            <person name="White R.A. III"/>
            <person name="Burns B.P."/>
        </authorList>
    </citation>
    <scope>NUCLEOTIDE SEQUENCE</scope>
    <source>
        <strain evidence="2">Rbin_158</strain>
    </source>
</reference>
<dbReference type="Pfam" id="PF02540">
    <property type="entry name" value="NAD_synthase"/>
    <property type="match status" value="1"/>
</dbReference>
<evidence type="ECO:0000259" key="1">
    <source>
        <dbReference type="Pfam" id="PF02540"/>
    </source>
</evidence>
<accession>A0A9D5Q651</accession>
<protein>
    <submittedName>
        <fullName evidence="2">N-acetyl sugar amidotransferase</fullName>
    </submittedName>
</protein>
<organism evidence="2 3">
    <name type="scientific">candidate division KSB3 bacterium</name>
    <dbReference type="NCBI Taxonomy" id="2044937"/>
    <lineage>
        <taxon>Bacteria</taxon>
        <taxon>candidate division KSB3</taxon>
    </lineage>
</organism>
<dbReference type="Gene3D" id="3.40.50.620">
    <property type="entry name" value="HUPs"/>
    <property type="match status" value="1"/>
</dbReference>
<dbReference type="GO" id="GO:0006163">
    <property type="term" value="P:purine nucleotide metabolic process"/>
    <property type="evidence" value="ECO:0007669"/>
    <property type="project" value="UniProtKB-ARBA"/>
</dbReference>
<proteinExistence type="predicted"/>
<dbReference type="InterPro" id="IPR022310">
    <property type="entry name" value="NAD/GMP_synthase"/>
</dbReference>
<feature type="domain" description="NAD/GMP synthase" evidence="1">
    <location>
        <begin position="70"/>
        <end position="131"/>
    </location>
</feature>
<sequence>MENERAYQICTRCIMDTSDPEIVFDEHGICNHCREIEAIRQQYPHNLSPEEKHRALQEKVTEIQQAGKGGKYDCVIGVSGGIDSTYVAYLTKQLGLRPLAVHLDNGWNSELAVHNIEKICKQLDIDLYTYVLDWEEFRDLQVAFLKASTPDSEIPTDHAIHGLLYQTAAQHSIKYMIIGCNFRTESVLPRTWSHGHYDWKYIQSLHKLYGKVPLKTYPNLSYPKWFYYKMLRGIRYFTILDYVEYVKEDAKKTLQEHLEWEDYGGKHHESLYTKFFQSYILPTKFGFDKRRMHLASLIGAGQLSRDQALQEMQQEIYPPAALKEDKEYVIKKLGLTAEEFQEMMNTPPKTFWDYPSYETSRVHQAITTLYKSIKDRKENPT</sequence>
<gene>
    <name evidence="2" type="ORF">GF339_10025</name>
</gene>
<dbReference type="InterPro" id="IPR020022">
    <property type="entry name" value="N-acetyl_sugar_amidoTrfase"/>
</dbReference>
<name>A0A9D5Q651_9BACT</name>
<comment type="caution">
    <text evidence="2">The sequence shown here is derived from an EMBL/GenBank/DDBJ whole genome shotgun (WGS) entry which is preliminary data.</text>
</comment>
<dbReference type="NCBIfam" id="TIGR03573">
    <property type="entry name" value="WbuX"/>
    <property type="match status" value="1"/>
</dbReference>
<dbReference type="EMBL" id="WJJP01000318">
    <property type="protein sequence ID" value="MBD3324912.1"/>
    <property type="molecule type" value="Genomic_DNA"/>
</dbReference>
<dbReference type="InterPro" id="IPR014729">
    <property type="entry name" value="Rossmann-like_a/b/a_fold"/>
</dbReference>
<evidence type="ECO:0000313" key="3">
    <source>
        <dbReference type="Proteomes" id="UP000649604"/>
    </source>
</evidence>
<dbReference type="SUPFAM" id="SSF52402">
    <property type="entry name" value="Adenine nucleotide alpha hydrolases-like"/>
    <property type="match status" value="1"/>
</dbReference>
<dbReference type="AlphaFoldDB" id="A0A9D5Q651"/>
<dbReference type="Proteomes" id="UP000649604">
    <property type="component" value="Unassembled WGS sequence"/>
</dbReference>